<dbReference type="GO" id="GO:0009401">
    <property type="term" value="P:phosphoenolpyruvate-dependent sugar phosphotransferase system"/>
    <property type="evidence" value="ECO:0007669"/>
    <property type="project" value="UniProtKB-KW"/>
</dbReference>
<dbReference type="AlphaFoldDB" id="S2R9R1"/>
<dbReference type="Gene3D" id="3.40.50.2300">
    <property type="match status" value="1"/>
</dbReference>
<dbReference type="InterPro" id="IPR016152">
    <property type="entry name" value="PTrfase/Anion_transptr"/>
</dbReference>
<dbReference type="SUPFAM" id="SSF63520">
    <property type="entry name" value="PTS-regulatory domain, PRD"/>
    <property type="match status" value="1"/>
</dbReference>
<feature type="domain" description="PTS EIIA type-2" evidence="11">
    <location>
        <begin position="422"/>
        <end position="565"/>
    </location>
</feature>
<evidence type="ECO:0000256" key="1">
    <source>
        <dbReference type="ARBA" id="ARBA00004496"/>
    </source>
</evidence>
<dbReference type="Pfam" id="PF00874">
    <property type="entry name" value="PRD"/>
    <property type="match status" value="1"/>
</dbReference>
<evidence type="ECO:0000256" key="6">
    <source>
        <dbReference type="ARBA" id="ARBA00022683"/>
    </source>
</evidence>
<dbReference type="GO" id="GO:0008982">
    <property type="term" value="F:protein-N(PI)-phosphohistidine-sugar phosphotransferase activity"/>
    <property type="evidence" value="ECO:0007669"/>
    <property type="project" value="InterPro"/>
</dbReference>
<feature type="non-terminal residue" evidence="14">
    <location>
        <position position="1"/>
    </location>
</feature>
<dbReference type="EMBL" id="ANKC01000868">
    <property type="protein sequence ID" value="EPC74054.1"/>
    <property type="molecule type" value="Genomic_DNA"/>
</dbReference>
<dbReference type="InterPro" id="IPR003501">
    <property type="entry name" value="PTS_EIIB_2/3"/>
</dbReference>
<evidence type="ECO:0000313" key="14">
    <source>
        <dbReference type="EMBL" id="EPC74054.1"/>
    </source>
</evidence>
<dbReference type="InterPro" id="IPR011608">
    <property type="entry name" value="PRD"/>
</dbReference>
<dbReference type="PANTHER" id="PTHR36203:SF1">
    <property type="entry name" value="ASCORBATE-SPECIFIC PTS SYSTEM EIIA COMPONENT"/>
    <property type="match status" value="1"/>
</dbReference>
<evidence type="ECO:0000313" key="15">
    <source>
        <dbReference type="Proteomes" id="UP000014243"/>
    </source>
</evidence>
<keyword evidence="2" id="KW-0813">Transport</keyword>
<feature type="domain" description="PRD" evidence="13">
    <location>
        <begin position="167"/>
        <end position="274"/>
    </location>
</feature>
<dbReference type="Pfam" id="PF00359">
    <property type="entry name" value="PTS_EIIA_2"/>
    <property type="match status" value="1"/>
</dbReference>
<dbReference type="PROSITE" id="PS00372">
    <property type="entry name" value="PTS_EIIA_TYPE_2_HIS"/>
    <property type="match status" value="1"/>
</dbReference>
<evidence type="ECO:0000259" key="11">
    <source>
        <dbReference type="PROSITE" id="PS51094"/>
    </source>
</evidence>
<name>S2R9R1_LACPA</name>
<keyword evidence="6" id="KW-0598">Phosphotransferase system</keyword>
<reference evidence="14 15" key="1">
    <citation type="journal article" date="2013" name="PLoS ONE">
        <title>Lactobacillus paracasei comparative genomics: towards species pan-genome definition and exploitation of diversity.</title>
        <authorList>
            <person name="Smokvina T."/>
            <person name="Wels M."/>
            <person name="Polka J."/>
            <person name="Chervaux C."/>
            <person name="Brisse S."/>
            <person name="Boekhorst J."/>
            <person name="van Hylckama Vlieg J.E."/>
            <person name="Siezen R.J."/>
        </authorList>
    </citation>
    <scope>NUCLEOTIDE SEQUENCE [LARGE SCALE GENOMIC DNA]</scope>
    <source>
        <strain evidence="14 15">Lpp126</strain>
    </source>
</reference>
<dbReference type="InterPro" id="IPR013011">
    <property type="entry name" value="PTS_EIIB_2"/>
</dbReference>
<dbReference type="InterPro" id="IPR036634">
    <property type="entry name" value="PRD_sf"/>
</dbReference>
<gene>
    <name evidence="14" type="ORF">Lpp126_12227</name>
</gene>
<dbReference type="Proteomes" id="UP000014243">
    <property type="component" value="Unassembled WGS sequence"/>
</dbReference>
<evidence type="ECO:0000256" key="2">
    <source>
        <dbReference type="ARBA" id="ARBA00022448"/>
    </source>
</evidence>
<comment type="function">
    <text evidence="8">The phosphoenolpyruvate-dependent sugar phosphotransferase system (sugar PTS), a major carbohydrate active transport system, catalyzes the phosphorylation of incoming sugar substrates concomitantly with their translocation across the cell membrane. The enzyme II UlaABC PTS system is involved in ascorbate transport.</text>
</comment>
<accession>S2R9R1</accession>
<evidence type="ECO:0000259" key="13">
    <source>
        <dbReference type="PROSITE" id="PS51372"/>
    </source>
</evidence>
<feature type="domain" description="PTS EIIB type-2" evidence="12">
    <location>
        <begin position="280"/>
        <end position="370"/>
    </location>
</feature>
<sequence>VIADIKRLRSSLKKDGISLNYSRQSGFNLVGSESVIRRIAINYITQLQETETGIFSLLHWLFEIRLDHFAKIKDLCLAKVDEFNLSIVLGRLDTIVFFLAGSVFRLGNLNRDDFSLSAFPSAENITRASLEVLKSLADPSNSDAWIGEVKYLACTLMTILNGRLAHNDFKELYACSDEVVTRMEGLAAVKFPDRKALINNLFFHLVPAYFRINMGFSMSDKFFASIQQQYGDIYRLTDAAIEPFRRILKTAIPEEEIGYFTILFGGAMYHVKQPLRTDVASAIIVCPNGLSSSFILQAELNKLFPLMNFKATGAIEDLNSIPQNQFDVVFTTIPLDERFSDQEIIVTPIMTSLQKNEVQLRVQEKVFQPGISFPNVKEIVDVLKPHIILRSGVSEEDLYQAIANKMNKRTNQKEDVRPMLTELITPEMIQFTSKRMDWKKAIAVAAKPLRDFGFIEERYIEAMIQKVEQYGAFIHIGKGIAMPHARPEDGARKVGMSILKVANPVLLLGQDAHAITIFICLSAVDNTTHLRALSELTTVLSDEKSLNRLLSAKSKEEIITVLSGGED</sequence>
<evidence type="ECO:0000256" key="3">
    <source>
        <dbReference type="ARBA" id="ARBA00022490"/>
    </source>
</evidence>
<evidence type="ECO:0000256" key="9">
    <source>
        <dbReference type="ARBA" id="ARBA00041175"/>
    </source>
</evidence>
<comment type="subcellular location">
    <subcellularLocation>
        <location evidence="1">Cytoplasm</location>
    </subcellularLocation>
</comment>
<dbReference type="PROSITE" id="PS51372">
    <property type="entry name" value="PRD_2"/>
    <property type="match status" value="1"/>
</dbReference>
<dbReference type="Gene3D" id="1.10.1790.10">
    <property type="entry name" value="PRD domain"/>
    <property type="match status" value="1"/>
</dbReference>
<protein>
    <recommendedName>
        <fullName evidence="9">Ascorbate-specific PTS system EIIA component</fullName>
    </recommendedName>
    <alternativeName>
        <fullName evidence="10">Ascorbate-specific phosphotransferase enzyme IIA component</fullName>
    </alternativeName>
</protein>
<comment type="caution">
    <text evidence="14">The sequence shown here is derived from an EMBL/GenBank/DDBJ whole genome shotgun (WGS) entry which is preliminary data.</text>
</comment>
<dbReference type="SUPFAM" id="SSF55804">
    <property type="entry name" value="Phoshotransferase/anion transport protein"/>
    <property type="match status" value="1"/>
</dbReference>
<keyword evidence="5" id="KW-0808">Transferase</keyword>
<dbReference type="PROSITE" id="PS51099">
    <property type="entry name" value="PTS_EIIB_TYPE_2"/>
    <property type="match status" value="1"/>
</dbReference>
<evidence type="ECO:0000256" key="8">
    <source>
        <dbReference type="ARBA" id="ARBA00037387"/>
    </source>
</evidence>
<dbReference type="PANTHER" id="PTHR36203">
    <property type="entry name" value="ASCORBATE-SPECIFIC PTS SYSTEM EIIA COMPONENT"/>
    <property type="match status" value="1"/>
</dbReference>
<evidence type="ECO:0000256" key="10">
    <source>
        <dbReference type="ARBA" id="ARBA00042072"/>
    </source>
</evidence>
<keyword evidence="4" id="KW-0597">Phosphoprotein</keyword>
<dbReference type="InterPro" id="IPR002178">
    <property type="entry name" value="PTS_EIIA_type-2_dom"/>
</dbReference>
<dbReference type="SUPFAM" id="SSF52794">
    <property type="entry name" value="PTS system IIB component-like"/>
    <property type="match status" value="1"/>
</dbReference>
<dbReference type="CDD" id="cd05568">
    <property type="entry name" value="PTS_IIB_bgl_like"/>
    <property type="match status" value="1"/>
</dbReference>
<dbReference type="CDD" id="cd00211">
    <property type="entry name" value="PTS_IIA_fru"/>
    <property type="match status" value="1"/>
</dbReference>
<dbReference type="GO" id="GO:0006355">
    <property type="term" value="P:regulation of DNA-templated transcription"/>
    <property type="evidence" value="ECO:0007669"/>
    <property type="project" value="InterPro"/>
</dbReference>
<evidence type="ECO:0000259" key="12">
    <source>
        <dbReference type="PROSITE" id="PS51099"/>
    </source>
</evidence>
<keyword evidence="3" id="KW-0963">Cytoplasm</keyword>
<dbReference type="Gene3D" id="3.40.930.10">
    <property type="entry name" value="Mannitol-specific EII, Chain A"/>
    <property type="match status" value="1"/>
</dbReference>
<keyword evidence="7" id="KW-0418">Kinase</keyword>
<dbReference type="Pfam" id="PF02302">
    <property type="entry name" value="PTS_IIB"/>
    <property type="match status" value="1"/>
</dbReference>
<dbReference type="PROSITE" id="PS51094">
    <property type="entry name" value="PTS_EIIA_TYPE_2"/>
    <property type="match status" value="1"/>
</dbReference>
<evidence type="ECO:0000256" key="4">
    <source>
        <dbReference type="ARBA" id="ARBA00022553"/>
    </source>
</evidence>
<proteinExistence type="predicted"/>
<dbReference type="InterPro" id="IPR051351">
    <property type="entry name" value="Ascorbate-PTS_EIIA_comp"/>
</dbReference>
<dbReference type="GO" id="GO:0016301">
    <property type="term" value="F:kinase activity"/>
    <property type="evidence" value="ECO:0007669"/>
    <property type="project" value="UniProtKB-KW"/>
</dbReference>
<dbReference type="PATRIC" id="fig|1256206.3.peg.1880"/>
<evidence type="ECO:0000256" key="7">
    <source>
        <dbReference type="ARBA" id="ARBA00022777"/>
    </source>
</evidence>
<dbReference type="InterPro" id="IPR036095">
    <property type="entry name" value="PTS_EIIB-like_sf"/>
</dbReference>
<dbReference type="GO" id="GO:0005737">
    <property type="term" value="C:cytoplasm"/>
    <property type="evidence" value="ECO:0007669"/>
    <property type="project" value="UniProtKB-SubCell"/>
</dbReference>
<evidence type="ECO:0000256" key="5">
    <source>
        <dbReference type="ARBA" id="ARBA00022679"/>
    </source>
</evidence>
<organism evidence="14 15">
    <name type="scientific">Lacticaseibacillus paracasei subsp. paracasei Lpp126</name>
    <dbReference type="NCBI Taxonomy" id="1256206"/>
    <lineage>
        <taxon>Bacteria</taxon>
        <taxon>Bacillati</taxon>
        <taxon>Bacillota</taxon>
        <taxon>Bacilli</taxon>
        <taxon>Lactobacillales</taxon>
        <taxon>Lactobacillaceae</taxon>
        <taxon>Lacticaseibacillus</taxon>
    </lineage>
</organism>